<dbReference type="InterPro" id="IPR029044">
    <property type="entry name" value="Nucleotide-diphossugar_trans"/>
</dbReference>
<dbReference type="CDD" id="cd04179">
    <property type="entry name" value="DPM_DPG-synthase_like"/>
    <property type="match status" value="1"/>
</dbReference>
<comment type="caution">
    <text evidence="3">The sequence shown here is derived from an EMBL/GenBank/DDBJ whole genome shotgun (WGS) entry which is preliminary data.</text>
</comment>
<accession>A0ABX9TVB6</accession>
<reference evidence="3 4" key="1">
    <citation type="submission" date="2018-09" db="EMBL/GenBank/DDBJ databases">
        <title>The draft genome of Acinetobacter sp. strains.</title>
        <authorList>
            <person name="Qin J."/>
            <person name="Feng Y."/>
            <person name="Zong Z."/>
        </authorList>
    </citation>
    <scope>NUCLEOTIDE SEQUENCE [LARGE SCALE GENOMIC DNA]</scope>
    <source>
        <strain evidence="3 4">WCHAc060005</strain>
    </source>
</reference>
<dbReference type="SUPFAM" id="SSF53448">
    <property type="entry name" value="Nucleotide-diphospho-sugar transferases"/>
    <property type="match status" value="1"/>
</dbReference>
<feature type="transmembrane region" description="Helical" evidence="1">
    <location>
        <begin position="230"/>
        <end position="255"/>
    </location>
</feature>
<dbReference type="Gene3D" id="3.90.550.10">
    <property type="entry name" value="Spore Coat Polysaccharide Biosynthesis Protein SpsA, Chain A"/>
    <property type="match status" value="1"/>
</dbReference>
<dbReference type="PANTHER" id="PTHR48090:SF7">
    <property type="entry name" value="RFBJ PROTEIN"/>
    <property type="match status" value="1"/>
</dbReference>
<keyword evidence="1" id="KW-1133">Transmembrane helix</keyword>
<feature type="transmembrane region" description="Helical" evidence="1">
    <location>
        <begin position="267"/>
        <end position="289"/>
    </location>
</feature>
<evidence type="ECO:0000313" key="3">
    <source>
        <dbReference type="EMBL" id="RLL21523.1"/>
    </source>
</evidence>
<organism evidence="3 4">
    <name type="scientific">Acinetobacter chengduensis</name>
    <dbReference type="NCBI Taxonomy" id="2420890"/>
    <lineage>
        <taxon>Bacteria</taxon>
        <taxon>Pseudomonadati</taxon>
        <taxon>Pseudomonadota</taxon>
        <taxon>Gammaproteobacteria</taxon>
        <taxon>Moraxellales</taxon>
        <taxon>Moraxellaceae</taxon>
        <taxon>Acinetobacter</taxon>
    </lineage>
</organism>
<dbReference type="InterPro" id="IPR001173">
    <property type="entry name" value="Glyco_trans_2-like"/>
</dbReference>
<dbReference type="Proteomes" id="UP000280271">
    <property type="component" value="Unassembled WGS sequence"/>
</dbReference>
<sequence>MAQKKICVILPCLNEEKAIANVVQGFIEHVENCTVYVFDNNSTDNTIEEAQSAGALTRVVKMKGKGNVVQAMFRDVDADIYILADGDGTYPAKEAREMVNQLMLHDADLVIGSRLGTYKNSQSRKKHFLGNLLLTNTVNKLFATEAYDLLSGYRVMSRRYVKTMPLFSKGFEVETAMTIHAIEVGAKIIEHPINYLPRIEGTESKLNTWQDGFKIGKEIFQLYKDYAPKVVYFILAISFILIGFFIGIPVVIEYIYTGLVPKFPRAILASALVTIGIFTAFIGIVLSSISKLRREMKKLAFLSIN</sequence>
<dbReference type="Pfam" id="PF00535">
    <property type="entry name" value="Glycos_transf_2"/>
    <property type="match status" value="1"/>
</dbReference>
<keyword evidence="4" id="KW-1185">Reference proteome</keyword>
<dbReference type="RefSeq" id="WP_120373644.1">
    <property type="nucleotide sequence ID" value="NZ_RCHC01000009.1"/>
</dbReference>
<feature type="domain" description="Glycosyltransferase 2-like" evidence="2">
    <location>
        <begin position="7"/>
        <end position="162"/>
    </location>
</feature>
<dbReference type="InterPro" id="IPR050256">
    <property type="entry name" value="Glycosyltransferase_2"/>
</dbReference>
<evidence type="ECO:0000256" key="1">
    <source>
        <dbReference type="SAM" id="Phobius"/>
    </source>
</evidence>
<name>A0ABX9TVB6_9GAMM</name>
<protein>
    <submittedName>
        <fullName evidence="3">Glycosyltransferase</fullName>
    </submittedName>
</protein>
<evidence type="ECO:0000313" key="4">
    <source>
        <dbReference type="Proteomes" id="UP000280271"/>
    </source>
</evidence>
<dbReference type="PANTHER" id="PTHR48090">
    <property type="entry name" value="UNDECAPRENYL-PHOSPHATE 4-DEOXY-4-FORMAMIDO-L-ARABINOSE TRANSFERASE-RELATED"/>
    <property type="match status" value="1"/>
</dbReference>
<dbReference type="EMBL" id="RCHC01000009">
    <property type="protein sequence ID" value="RLL21523.1"/>
    <property type="molecule type" value="Genomic_DNA"/>
</dbReference>
<evidence type="ECO:0000259" key="2">
    <source>
        <dbReference type="Pfam" id="PF00535"/>
    </source>
</evidence>
<proteinExistence type="predicted"/>
<keyword evidence="1" id="KW-0472">Membrane</keyword>
<keyword evidence="1" id="KW-0812">Transmembrane</keyword>
<gene>
    <name evidence="3" type="ORF">D9K81_09820</name>
</gene>